<evidence type="ECO:0000313" key="12">
    <source>
        <dbReference type="Proteomes" id="UP001524478"/>
    </source>
</evidence>
<accession>A0ABT1SA41</accession>
<dbReference type="PANTHER" id="PTHR32248">
    <property type="entry name" value="RNA POLYMERASE SIGMA-54 FACTOR"/>
    <property type="match status" value="1"/>
</dbReference>
<dbReference type="PROSITE" id="PS00718">
    <property type="entry name" value="SIGMA54_2"/>
    <property type="match status" value="1"/>
</dbReference>
<evidence type="ECO:0000256" key="6">
    <source>
        <dbReference type="ARBA" id="ARBA00023082"/>
    </source>
</evidence>
<dbReference type="InterPro" id="IPR000394">
    <property type="entry name" value="RNA_pol_sigma_54"/>
</dbReference>
<gene>
    <name evidence="11" type="primary">rpoN</name>
    <name evidence="11" type="ORF">NE686_07270</name>
</gene>
<evidence type="ECO:0000256" key="7">
    <source>
        <dbReference type="ARBA" id="ARBA00023125"/>
    </source>
</evidence>
<keyword evidence="4" id="KW-0548">Nucleotidyltransferase</keyword>
<keyword evidence="3" id="KW-0808">Transferase</keyword>
<evidence type="ECO:0000259" key="9">
    <source>
        <dbReference type="Pfam" id="PF04552"/>
    </source>
</evidence>
<evidence type="ECO:0000259" key="10">
    <source>
        <dbReference type="Pfam" id="PF04963"/>
    </source>
</evidence>
<feature type="domain" description="RNA polymerase sigma factor 54 DNA-binding" evidence="9">
    <location>
        <begin position="301"/>
        <end position="457"/>
    </location>
</feature>
<dbReference type="PIRSF" id="PIRSF000774">
    <property type="entry name" value="RpoN"/>
    <property type="match status" value="1"/>
</dbReference>
<keyword evidence="2" id="KW-0240">DNA-directed RNA polymerase</keyword>
<dbReference type="Pfam" id="PF04552">
    <property type="entry name" value="Sigma54_DBD"/>
    <property type="match status" value="1"/>
</dbReference>
<sequence length="458" mass="53248">MRLSYDLTLEQSQKLIMTPELRQAIELLQFNSLELKEYITNEMEQNPMLESLSSSEEFENLDKYANDNDVDWKEYLEKYDDISYRPQVDKNIKEYNYESFVSYEPTLKEHLMSQLSLIPLDNKEHKIGENIIQNIDENGYLNISTEEIASFMKCEKDEVEIVLDIIQTFEPAGVGARDLKECLLIQVRNKKDATNYIIIIIEDYLEDLGYNRIQKIAKELNLDLQQVQDACDYIKRLEPKPGRSFRGNNEEVRYIIPDAEIQLIDGEFVVVINDVTGPRLNINNYYKGLMKSGGDKNTIDFLNEKFNSAMWIIRSIEQRRNTIKRVIESILKFQKDFFIEGEKALKPLTLKDIADDIEMHESTISRATNGKYVQTPRGLFELKYFFSSGILGEEGDISSTSIKVTLKDIVDGEDTKKPYSDQKISDLLKEQGINISRRTVAKYRDELGIPSSSMRRRY</sequence>
<evidence type="ECO:0000256" key="3">
    <source>
        <dbReference type="ARBA" id="ARBA00022679"/>
    </source>
</evidence>
<protein>
    <submittedName>
        <fullName evidence="11">RNA polymerase factor sigma-54</fullName>
    </submittedName>
</protein>
<dbReference type="Pfam" id="PF00309">
    <property type="entry name" value="Sigma54_AID"/>
    <property type="match status" value="1"/>
</dbReference>
<evidence type="ECO:0000256" key="8">
    <source>
        <dbReference type="ARBA" id="ARBA00023163"/>
    </source>
</evidence>
<dbReference type="NCBIfam" id="TIGR02395">
    <property type="entry name" value="rpoN_sigma"/>
    <property type="match status" value="1"/>
</dbReference>
<comment type="caution">
    <text evidence="11">The sequence shown here is derived from an EMBL/GenBank/DDBJ whole genome shotgun (WGS) entry which is preliminary data.</text>
</comment>
<evidence type="ECO:0000256" key="2">
    <source>
        <dbReference type="ARBA" id="ARBA00022478"/>
    </source>
</evidence>
<dbReference type="PROSITE" id="PS50044">
    <property type="entry name" value="SIGMA54_3"/>
    <property type="match status" value="1"/>
</dbReference>
<dbReference type="Pfam" id="PF04963">
    <property type="entry name" value="Sigma54_CBD"/>
    <property type="match status" value="1"/>
</dbReference>
<dbReference type="Proteomes" id="UP001524478">
    <property type="component" value="Unassembled WGS sequence"/>
</dbReference>
<proteinExistence type="inferred from homology"/>
<keyword evidence="6" id="KW-0731">Sigma factor</keyword>
<dbReference type="RefSeq" id="WP_216559374.1">
    <property type="nucleotide sequence ID" value="NZ_CP172320.1"/>
</dbReference>
<feature type="domain" description="RNA polymerase sigma factor 54 core-binding" evidence="10">
    <location>
        <begin position="96"/>
        <end position="286"/>
    </location>
</feature>
<dbReference type="PANTHER" id="PTHR32248:SF4">
    <property type="entry name" value="RNA POLYMERASE SIGMA-54 FACTOR"/>
    <property type="match status" value="1"/>
</dbReference>
<reference evidence="11 12" key="1">
    <citation type="submission" date="2022-06" db="EMBL/GenBank/DDBJ databases">
        <title>Isolation of gut microbiota from human fecal samples.</title>
        <authorList>
            <person name="Pamer E.G."/>
            <person name="Barat B."/>
            <person name="Waligurski E."/>
            <person name="Medina S."/>
            <person name="Paddock L."/>
            <person name="Mostad J."/>
        </authorList>
    </citation>
    <scope>NUCLEOTIDE SEQUENCE [LARGE SCALE GENOMIC DNA]</scope>
    <source>
        <strain evidence="11 12">DFI.7.95</strain>
    </source>
</reference>
<evidence type="ECO:0000313" key="11">
    <source>
        <dbReference type="EMBL" id="MCQ4922877.1"/>
    </source>
</evidence>
<name>A0ABT1SA41_9FIRM</name>
<dbReference type="InterPro" id="IPR007046">
    <property type="entry name" value="RNA_pol_sigma_54_core-bd"/>
</dbReference>
<dbReference type="PROSITE" id="PS00717">
    <property type="entry name" value="SIGMA54_1"/>
    <property type="match status" value="1"/>
</dbReference>
<organism evidence="11 12">
    <name type="scientific">Tissierella carlieri</name>
    <dbReference type="NCBI Taxonomy" id="689904"/>
    <lineage>
        <taxon>Bacteria</taxon>
        <taxon>Bacillati</taxon>
        <taxon>Bacillota</taxon>
        <taxon>Tissierellia</taxon>
        <taxon>Tissierellales</taxon>
        <taxon>Tissierellaceae</taxon>
        <taxon>Tissierella</taxon>
    </lineage>
</organism>
<evidence type="ECO:0000256" key="5">
    <source>
        <dbReference type="ARBA" id="ARBA00023015"/>
    </source>
</evidence>
<dbReference type="EMBL" id="JANGAC010000004">
    <property type="protein sequence ID" value="MCQ4922877.1"/>
    <property type="molecule type" value="Genomic_DNA"/>
</dbReference>
<dbReference type="InterPro" id="IPR007634">
    <property type="entry name" value="RNA_pol_sigma_54_DNA-bd"/>
</dbReference>
<keyword evidence="5" id="KW-0805">Transcription regulation</keyword>
<evidence type="ECO:0000256" key="4">
    <source>
        <dbReference type="ARBA" id="ARBA00022695"/>
    </source>
</evidence>
<keyword evidence="7" id="KW-0238">DNA-binding</keyword>
<keyword evidence="12" id="KW-1185">Reference proteome</keyword>
<comment type="similarity">
    <text evidence="1">Belongs to the sigma-54 factor family.</text>
</comment>
<keyword evidence="8" id="KW-0804">Transcription</keyword>
<evidence type="ECO:0000256" key="1">
    <source>
        <dbReference type="ARBA" id="ARBA00008798"/>
    </source>
</evidence>